<protein>
    <submittedName>
        <fullName evidence="1">Uncharacterized protein</fullName>
    </submittedName>
</protein>
<sequence>MLKIDKVDTLFDHVVYGDDANDFTYYIMPNAPTFAKMASGGLAMRFVEYGQIREDGGKKFGGFIAFDTELSVPADVQKKIADDLQKKLAEKYKGKTVPKVAIAPVLWTDGTVELLLTEGGALVEKIRGAGKPSIYGKNIASFMVELSELGTAIFKETLSTGSASAVQVVYKMNCYMRLPEMKAWGTWNASEFYSFFQDINTEDNFWSEDSYTEVVNSSRYKNDVTKTHFDFVQAPNLSAEDNAKLESDIRAIINKQLEAAVQRNMLKEIAEVDPNTKELREGQDIEDIRRTVNKSQIANVRVEWSEAKAVIVNRNPQGMLPTITSLMDDKKKPLKWEDYYSKINLDEFLKTVQVVMRVNADFANLPIHSVEVKIRYPYGPNKKVQEFVFTKPDDVAKFEAFVHEGKRDFTYQVTVNYKGATFKQVSEEIKTDDTNLTINVDDLGVLALDIGPGDLDFAQVPRTQVTVRYKHGKQPVEAKFNMTKDTPTFQLRKIIGKPRTEDIDLEFLYTLADGRQIRKTDKQQAKELFVDDPFSSTKTVSFRAAGNLSEEIASITVDASYTDAANKYNQKTIVTLSSDMTSFDWTFPVVDETLGEVKYSVTTLFADGTSKEEGEKVAARSTILVGKKLDQLEVSVVPDLLNWDELKLVSVSLAHGTKRIDLRFKPGDEEKSWKLPLTDGEAPDYKATVTYFLTDGSRKVVGPEVKDDMTLFLELPAA</sequence>
<evidence type="ECO:0000313" key="1">
    <source>
        <dbReference type="EMBL" id="ALN56068.1"/>
    </source>
</evidence>
<dbReference type="OrthoDB" id="1488684at2"/>
<proteinExistence type="predicted"/>
<dbReference type="RefSeq" id="WP_057946238.1">
    <property type="nucleotide sequence ID" value="NZ_CP110813.1"/>
</dbReference>
<accession>A0A0S2DC22</accession>
<evidence type="ECO:0000313" key="2">
    <source>
        <dbReference type="Proteomes" id="UP000061569"/>
    </source>
</evidence>
<dbReference type="AlphaFoldDB" id="A0A0S2DC22"/>
<dbReference type="EMBL" id="CP013140">
    <property type="protein sequence ID" value="ALN56068.1"/>
    <property type="molecule type" value="Genomic_DNA"/>
</dbReference>
<gene>
    <name evidence="1" type="ORF">GLE_0710</name>
</gene>
<reference evidence="1 2" key="1">
    <citation type="submission" date="2015-11" db="EMBL/GenBank/DDBJ databases">
        <title>Genome sequences of Lysobacter enzymogenes strain C3 and Lysobacter antibioticus ATCC 29479.</title>
        <authorList>
            <person name="Kobayashi D.Y."/>
        </authorList>
    </citation>
    <scope>NUCLEOTIDE SEQUENCE [LARGE SCALE GENOMIC DNA]</scope>
    <source>
        <strain evidence="1 2">C3</strain>
    </source>
</reference>
<dbReference type="KEGG" id="lez:GLE_0710"/>
<name>A0A0S2DC22_LYSEN</name>
<dbReference type="Proteomes" id="UP000061569">
    <property type="component" value="Chromosome"/>
</dbReference>
<organism evidence="1 2">
    <name type="scientific">Lysobacter enzymogenes</name>
    <dbReference type="NCBI Taxonomy" id="69"/>
    <lineage>
        <taxon>Bacteria</taxon>
        <taxon>Pseudomonadati</taxon>
        <taxon>Pseudomonadota</taxon>
        <taxon>Gammaproteobacteria</taxon>
        <taxon>Lysobacterales</taxon>
        <taxon>Lysobacteraceae</taxon>
        <taxon>Lysobacter</taxon>
    </lineage>
</organism>
<dbReference type="PATRIC" id="fig|69.6.peg.698"/>